<dbReference type="EMBL" id="MFJD01000001">
    <property type="protein sequence ID" value="OGG05063.1"/>
    <property type="molecule type" value="Genomic_DNA"/>
</dbReference>
<protein>
    <submittedName>
        <fullName evidence="2">Uncharacterized protein</fullName>
    </submittedName>
</protein>
<gene>
    <name evidence="2" type="ORF">A2Z33_07325</name>
</gene>
<accession>A0A1F5YY92</accession>
<organism evidence="2 3">
    <name type="scientific">Candidatus Gottesmanbacteria bacterium RBG_16_52_11</name>
    <dbReference type="NCBI Taxonomy" id="1798374"/>
    <lineage>
        <taxon>Bacteria</taxon>
        <taxon>Candidatus Gottesmaniibacteriota</taxon>
    </lineage>
</organism>
<keyword evidence="1" id="KW-1133">Transmembrane helix</keyword>
<name>A0A1F5YY92_9BACT</name>
<keyword evidence="1" id="KW-0472">Membrane</keyword>
<dbReference type="AlphaFoldDB" id="A0A1F5YY92"/>
<reference evidence="2 3" key="1">
    <citation type="journal article" date="2016" name="Nat. Commun.">
        <title>Thousands of microbial genomes shed light on interconnected biogeochemical processes in an aquifer system.</title>
        <authorList>
            <person name="Anantharaman K."/>
            <person name="Brown C.T."/>
            <person name="Hug L.A."/>
            <person name="Sharon I."/>
            <person name="Castelle C.J."/>
            <person name="Probst A.J."/>
            <person name="Thomas B.C."/>
            <person name="Singh A."/>
            <person name="Wilkins M.J."/>
            <person name="Karaoz U."/>
            <person name="Brodie E.L."/>
            <person name="Williams K.H."/>
            <person name="Hubbard S.S."/>
            <person name="Banfield J.F."/>
        </authorList>
    </citation>
    <scope>NUCLEOTIDE SEQUENCE [LARGE SCALE GENOMIC DNA]</scope>
</reference>
<dbReference type="STRING" id="1798374.A2Z33_07325"/>
<dbReference type="Proteomes" id="UP000178448">
    <property type="component" value="Unassembled WGS sequence"/>
</dbReference>
<evidence type="ECO:0000313" key="3">
    <source>
        <dbReference type="Proteomes" id="UP000178448"/>
    </source>
</evidence>
<evidence type="ECO:0000256" key="1">
    <source>
        <dbReference type="SAM" id="Phobius"/>
    </source>
</evidence>
<comment type="caution">
    <text evidence="2">The sequence shown here is derived from an EMBL/GenBank/DDBJ whole genome shotgun (WGS) entry which is preliminary data.</text>
</comment>
<keyword evidence="1" id="KW-0812">Transmembrane</keyword>
<evidence type="ECO:0000313" key="2">
    <source>
        <dbReference type="EMBL" id="OGG05063.1"/>
    </source>
</evidence>
<sequence>MLRFAQAELPVNAKSVFLTVLLVAAAGFPGQASGSEPLFLTGSLFRVPDPVKAYSIFDNLDSGEREFRFESDSDFTLSAALLVPVGTNPGGRFSGKVYQIDNGVEIPIAILDGINTPWLPWRDGFYGDDYLIGPQIRKDAASGIYKISLTPDSGGKYILMTGQEEEISIPASVRALSALPLLKRDYHRKSPLTIFSAVGGVYMVGFLGIIHVLAWGIYQAICRISGRFSVKKYHGRAVSAGGRKGRFIWLTMSLGLTAAAVHFWNPWLLGLSLWISSEAISGRKIFPGIGSRSFR</sequence>
<proteinExistence type="predicted"/>
<feature type="transmembrane region" description="Helical" evidence="1">
    <location>
        <begin position="247"/>
        <end position="264"/>
    </location>
</feature>
<feature type="transmembrane region" description="Helical" evidence="1">
    <location>
        <begin position="194"/>
        <end position="218"/>
    </location>
</feature>